<feature type="region of interest" description="Disordered" evidence="1">
    <location>
        <begin position="1"/>
        <end position="20"/>
    </location>
</feature>
<evidence type="ECO:0000313" key="3">
    <source>
        <dbReference type="Proteomes" id="UP000007800"/>
    </source>
</evidence>
<dbReference type="GeneID" id="9040885"/>
<name>C5LY88_PERM5</name>
<dbReference type="Proteomes" id="UP000007800">
    <property type="component" value="Unassembled WGS sequence"/>
</dbReference>
<feature type="compositionally biased region" description="Acidic residues" evidence="1">
    <location>
        <begin position="55"/>
        <end position="69"/>
    </location>
</feature>
<organism evidence="3">
    <name type="scientific">Perkinsus marinus (strain ATCC 50983 / TXsc)</name>
    <dbReference type="NCBI Taxonomy" id="423536"/>
    <lineage>
        <taxon>Eukaryota</taxon>
        <taxon>Sar</taxon>
        <taxon>Alveolata</taxon>
        <taxon>Perkinsozoa</taxon>
        <taxon>Perkinsea</taxon>
        <taxon>Perkinsida</taxon>
        <taxon>Perkinsidae</taxon>
        <taxon>Perkinsus</taxon>
    </lineage>
</organism>
<proteinExistence type="predicted"/>
<dbReference type="AlphaFoldDB" id="C5LY88"/>
<reference evidence="2 3" key="1">
    <citation type="submission" date="2008-07" db="EMBL/GenBank/DDBJ databases">
        <authorList>
            <person name="El-Sayed N."/>
            <person name="Caler E."/>
            <person name="Inman J."/>
            <person name="Amedeo P."/>
            <person name="Hass B."/>
            <person name="Wortman J."/>
        </authorList>
    </citation>
    <scope>NUCLEOTIDE SEQUENCE [LARGE SCALE GENOMIC DNA]</scope>
    <source>
        <strain evidence="3">ATCC 50983 / TXsc</strain>
    </source>
</reference>
<evidence type="ECO:0000256" key="1">
    <source>
        <dbReference type="SAM" id="MobiDB-lite"/>
    </source>
</evidence>
<dbReference type="EMBL" id="GG686772">
    <property type="protein sequence ID" value="EEQ98418.1"/>
    <property type="molecule type" value="Genomic_DNA"/>
</dbReference>
<dbReference type="RefSeq" id="XP_002765701.1">
    <property type="nucleotide sequence ID" value="XM_002765655.1"/>
</dbReference>
<feature type="region of interest" description="Disordered" evidence="1">
    <location>
        <begin position="40"/>
        <end position="69"/>
    </location>
</feature>
<keyword evidence="3" id="KW-1185">Reference proteome</keyword>
<dbReference type="InParanoid" id="C5LY88"/>
<accession>C5LY88</accession>
<protein>
    <submittedName>
        <fullName evidence="2">Uncharacterized protein</fullName>
    </submittedName>
</protein>
<sequence>MCLGPGGSAASRAWGEGAKADNQQWAQFAESWWKAFHRRRPVTASKAATSRRSQEEEEEDVSTDDIDWSEEPTLPAVPPMQLAPTQHVAASLNPVPWHSSRAFCEEVSVNLPYSVLEGREPGRLTGSVLFRCGNHEEPDGEGGDLPAAYAAAGLLTSLYAGYPDASAGVSYPRPIGSGSVYLTGYVDKPALRCTDSYGGLCDAAADGTVYEPSSASLEFDDEEPFSERPPHA</sequence>
<feature type="region of interest" description="Disordered" evidence="1">
    <location>
        <begin position="212"/>
        <end position="232"/>
    </location>
</feature>
<evidence type="ECO:0000313" key="2">
    <source>
        <dbReference type="EMBL" id="EEQ98418.1"/>
    </source>
</evidence>
<gene>
    <name evidence="2" type="ORF">Pmar_PMAR013768</name>
</gene>